<comment type="cofactor">
    <cofactor evidence="2">
        <name>FAD</name>
        <dbReference type="ChEBI" id="CHEBI:57692"/>
    </cofactor>
</comment>
<dbReference type="EC" id="1.1.3.17" evidence="4"/>
<feature type="domain" description="Glucose-methanol-choline oxidoreductase N-terminal" evidence="3">
    <location>
        <begin position="269"/>
        <end position="283"/>
    </location>
</feature>
<reference evidence="4 5" key="1">
    <citation type="submission" date="2020-08" db="EMBL/GenBank/DDBJ databases">
        <title>Sequencing the genomes of 1000 actinobacteria strains.</title>
        <authorList>
            <person name="Klenk H.-P."/>
        </authorList>
    </citation>
    <scope>NUCLEOTIDE SEQUENCE [LARGE SCALE GENOMIC DNA]</scope>
    <source>
        <strain evidence="4 5">DSM 22826</strain>
    </source>
</reference>
<dbReference type="AlphaFoldDB" id="A0A839QES1"/>
<organism evidence="4 5">
    <name type="scientific">Paeniglutamicibacter cryotolerans</name>
    <dbReference type="NCBI Taxonomy" id="670079"/>
    <lineage>
        <taxon>Bacteria</taxon>
        <taxon>Bacillati</taxon>
        <taxon>Actinomycetota</taxon>
        <taxon>Actinomycetes</taxon>
        <taxon>Micrococcales</taxon>
        <taxon>Micrococcaceae</taxon>
        <taxon>Paeniglutamicibacter</taxon>
    </lineage>
</organism>
<evidence type="ECO:0000313" key="4">
    <source>
        <dbReference type="EMBL" id="MBB2994768.1"/>
    </source>
</evidence>
<proteinExistence type="inferred from homology"/>
<dbReference type="PROSITE" id="PS00624">
    <property type="entry name" value="GMC_OXRED_2"/>
    <property type="match status" value="1"/>
</dbReference>
<dbReference type="InterPro" id="IPR012132">
    <property type="entry name" value="GMC_OxRdtase"/>
</dbReference>
<dbReference type="InterPro" id="IPR036188">
    <property type="entry name" value="FAD/NAD-bd_sf"/>
</dbReference>
<dbReference type="GO" id="GO:0050660">
    <property type="term" value="F:flavin adenine dinucleotide binding"/>
    <property type="evidence" value="ECO:0007669"/>
    <property type="project" value="InterPro"/>
</dbReference>
<keyword evidence="2" id="KW-0274">FAD</keyword>
<dbReference type="InterPro" id="IPR000172">
    <property type="entry name" value="GMC_OxRdtase_N"/>
</dbReference>
<dbReference type="RefSeq" id="WP_183510100.1">
    <property type="nucleotide sequence ID" value="NZ_BAABGK010000036.1"/>
</dbReference>
<dbReference type="Gene3D" id="3.30.410.40">
    <property type="match status" value="1"/>
</dbReference>
<feature type="binding site" evidence="2">
    <location>
        <position position="91"/>
    </location>
    <ligand>
        <name>FAD</name>
        <dbReference type="ChEBI" id="CHEBI:57692"/>
    </ligand>
</feature>
<comment type="similarity">
    <text evidence="1">Belongs to the GMC oxidoreductase family.</text>
</comment>
<name>A0A839QES1_9MICC</name>
<dbReference type="PIRSF" id="PIRSF000137">
    <property type="entry name" value="Alcohol_oxidase"/>
    <property type="match status" value="1"/>
</dbReference>
<dbReference type="Proteomes" id="UP000523000">
    <property type="component" value="Unassembled WGS sequence"/>
</dbReference>
<dbReference type="InterPro" id="IPR007867">
    <property type="entry name" value="GMC_OxRtase_C"/>
</dbReference>
<gene>
    <name evidence="4" type="ORF">E9229_000959</name>
</gene>
<evidence type="ECO:0000256" key="2">
    <source>
        <dbReference type="PIRSR" id="PIRSR000137-2"/>
    </source>
</evidence>
<dbReference type="SUPFAM" id="SSF54373">
    <property type="entry name" value="FAD-linked reductases, C-terminal domain"/>
    <property type="match status" value="1"/>
</dbReference>
<dbReference type="GO" id="GO:0033713">
    <property type="term" value="F:choline:oxygen 1-oxidoreductase activity"/>
    <property type="evidence" value="ECO:0007669"/>
    <property type="project" value="UniProtKB-EC"/>
</dbReference>
<evidence type="ECO:0000313" key="5">
    <source>
        <dbReference type="Proteomes" id="UP000523000"/>
    </source>
</evidence>
<dbReference type="Gene3D" id="3.50.50.60">
    <property type="entry name" value="FAD/NAD(P)-binding domain"/>
    <property type="match status" value="1"/>
</dbReference>
<sequence>MTEQNSGLPATEFDYIVIGGGSAGAAVAARLSEDPALQVALVEAGPDDGDLPEVLRLDRWMELLESGYDWDYPIEEQENGNSFMRHSRAKVLGGCSSHNSCIAFWAPAEDLDAWEKDHGAHGWNAETGFRLYKQLETNENAGPDAPHHGDAGPVHLMNVPPADPCGVAVLDACEQAGIPRAQFNNGSTTRTGASFFQINRQADGTRASSSVSYLHPIRDRENLTLLTGLRARRLRFDADKACTGVDVVDSSFGRTHELTARREVIVSAGAIDSPKLLMLSGIGPAEHLAEHGVELLVHSPGVGSNLQDHPEGVIQWEAKKPMVTESTQWWEIGIFANTVEGLDRPDLMMHYGSVPFDMHTLRHGYPTTDNGFCLTPNVTRAKSRGTVRLRSRDYRDKPRVDPRYFTDEGGHDMRVMIAGIRKARDIVSRPAMAEWAGVELYPGVEVQSDEQIADYIKRTHNTVYHPAGSVRMGAPEDEMSPLDPQLRVKGVSGLRVADASVMPALVTVNPNITTMMIGERCAELIRDGF</sequence>
<keyword evidence="5" id="KW-1185">Reference proteome</keyword>
<dbReference type="PANTHER" id="PTHR11552:SF152">
    <property type="entry name" value="OXIDASE (CODA), PUTATIVE (AFU_ORTHOLOGUE AFUA_8G04090)-RELATED"/>
    <property type="match status" value="1"/>
</dbReference>
<dbReference type="Pfam" id="PF05199">
    <property type="entry name" value="GMC_oxred_C"/>
    <property type="match status" value="1"/>
</dbReference>
<comment type="caution">
    <text evidence="4">The sequence shown here is derived from an EMBL/GenBank/DDBJ whole genome shotgun (WGS) entry which is preliminary data.</text>
</comment>
<keyword evidence="4" id="KW-0560">Oxidoreductase</keyword>
<dbReference type="Pfam" id="PF00732">
    <property type="entry name" value="GMC_oxred_N"/>
    <property type="match status" value="1"/>
</dbReference>
<dbReference type="SUPFAM" id="SSF51905">
    <property type="entry name" value="FAD/NAD(P)-binding domain"/>
    <property type="match status" value="1"/>
</dbReference>
<dbReference type="EMBL" id="JACHVS010000001">
    <property type="protein sequence ID" value="MBB2994768.1"/>
    <property type="molecule type" value="Genomic_DNA"/>
</dbReference>
<accession>A0A839QES1</accession>
<dbReference type="PANTHER" id="PTHR11552">
    <property type="entry name" value="GLUCOSE-METHANOL-CHOLINE GMC OXIDOREDUCTASE"/>
    <property type="match status" value="1"/>
</dbReference>
<evidence type="ECO:0000259" key="3">
    <source>
        <dbReference type="PROSITE" id="PS00624"/>
    </source>
</evidence>
<protein>
    <submittedName>
        <fullName evidence="4">Choline oxidase</fullName>
        <ecNumber evidence="4">1.1.3.17</ecNumber>
    </submittedName>
</protein>
<evidence type="ECO:0000256" key="1">
    <source>
        <dbReference type="ARBA" id="ARBA00010790"/>
    </source>
</evidence>
<keyword evidence="2" id="KW-0285">Flavoprotein</keyword>